<dbReference type="Gene3D" id="3.30.200.20">
    <property type="entry name" value="Phosphorylase Kinase, domain 1"/>
    <property type="match status" value="1"/>
</dbReference>
<dbReference type="InterPro" id="IPR000719">
    <property type="entry name" value="Prot_kinase_dom"/>
</dbReference>
<dbReference type="EMBL" id="CM007390">
    <property type="protein sequence ID" value="ONK56951.1"/>
    <property type="molecule type" value="Genomic_DNA"/>
</dbReference>
<dbReference type="PROSITE" id="PS50011">
    <property type="entry name" value="PROTEIN_KINASE_DOM"/>
    <property type="match status" value="1"/>
</dbReference>
<proteinExistence type="predicted"/>
<dbReference type="GO" id="GO:0005524">
    <property type="term" value="F:ATP binding"/>
    <property type="evidence" value="ECO:0007669"/>
    <property type="project" value="InterPro"/>
</dbReference>
<feature type="compositionally biased region" description="Low complexity" evidence="1">
    <location>
        <begin position="102"/>
        <end position="115"/>
    </location>
</feature>
<feature type="domain" description="Protein kinase" evidence="2">
    <location>
        <begin position="7"/>
        <end position="115"/>
    </location>
</feature>
<dbReference type="OMA" id="THLTIIM"/>
<dbReference type="Proteomes" id="UP000243459">
    <property type="component" value="Chromosome 10"/>
</dbReference>
<organism evidence="3 4">
    <name type="scientific">Asparagus officinalis</name>
    <name type="common">Garden asparagus</name>
    <dbReference type="NCBI Taxonomy" id="4686"/>
    <lineage>
        <taxon>Eukaryota</taxon>
        <taxon>Viridiplantae</taxon>
        <taxon>Streptophyta</taxon>
        <taxon>Embryophyta</taxon>
        <taxon>Tracheophyta</taxon>
        <taxon>Spermatophyta</taxon>
        <taxon>Magnoliopsida</taxon>
        <taxon>Liliopsida</taxon>
        <taxon>Asparagales</taxon>
        <taxon>Asparagaceae</taxon>
        <taxon>Asparagoideae</taxon>
        <taxon>Asparagus</taxon>
    </lineage>
</organism>
<evidence type="ECO:0000256" key="1">
    <source>
        <dbReference type="SAM" id="MobiDB-lite"/>
    </source>
</evidence>
<evidence type="ECO:0000313" key="3">
    <source>
        <dbReference type="EMBL" id="ONK56951.1"/>
    </source>
</evidence>
<reference evidence="4" key="1">
    <citation type="journal article" date="2017" name="Nat. Commun.">
        <title>The asparagus genome sheds light on the origin and evolution of a young Y chromosome.</title>
        <authorList>
            <person name="Harkess A."/>
            <person name="Zhou J."/>
            <person name="Xu C."/>
            <person name="Bowers J.E."/>
            <person name="Van der Hulst R."/>
            <person name="Ayyampalayam S."/>
            <person name="Mercati F."/>
            <person name="Riccardi P."/>
            <person name="McKain M.R."/>
            <person name="Kakrana A."/>
            <person name="Tang H."/>
            <person name="Ray J."/>
            <person name="Groenendijk J."/>
            <person name="Arikit S."/>
            <person name="Mathioni S.M."/>
            <person name="Nakano M."/>
            <person name="Shan H."/>
            <person name="Telgmann-Rauber A."/>
            <person name="Kanno A."/>
            <person name="Yue Z."/>
            <person name="Chen H."/>
            <person name="Li W."/>
            <person name="Chen Y."/>
            <person name="Xu X."/>
            <person name="Zhang Y."/>
            <person name="Luo S."/>
            <person name="Chen H."/>
            <person name="Gao J."/>
            <person name="Mao Z."/>
            <person name="Pires J.C."/>
            <person name="Luo M."/>
            <person name="Kudrna D."/>
            <person name="Wing R.A."/>
            <person name="Meyers B.C."/>
            <person name="Yi K."/>
            <person name="Kong H."/>
            <person name="Lavrijsen P."/>
            <person name="Sunseri F."/>
            <person name="Falavigna A."/>
            <person name="Ye Y."/>
            <person name="Leebens-Mack J.H."/>
            <person name="Chen G."/>
        </authorList>
    </citation>
    <scope>NUCLEOTIDE SEQUENCE [LARGE SCALE GENOMIC DNA]</scope>
    <source>
        <strain evidence="4">cv. DH0086</strain>
    </source>
</reference>
<accession>A0A5P1E2U2</accession>
<name>A0A5P1E2U2_ASPOF</name>
<evidence type="ECO:0000259" key="2">
    <source>
        <dbReference type="PROSITE" id="PS50011"/>
    </source>
</evidence>
<keyword evidence="4" id="KW-1185">Reference proteome</keyword>
<protein>
    <recommendedName>
        <fullName evidence="2">Protein kinase domain-containing protein</fullName>
    </recommendedName>
</protein>
<evidence type="ECO:0000313" key="4">
    <source>
        <dbReference type="Proteomes" id="UP000243459"/>
    </source>
</evidence>
<dbReference type="AlphaFoldDB" id="A0A5P1E2U2"/>
<dbReference type="InterPro" id="IPR011009">
    <property type="entry name" value="Kinase-like_dom_sf"/>
</dbReference>
<sequence>MDSFENYDLIRDLADDNGGRVTRLMRYKPTGELVAVKFIPHGDRVDQLVPREIVNHRSLRHPNVILFRCTFLTPTHLTITMDFTLGGELLNLLSCPNPPPASSSTSSPASSPSKD</sequence>
<dbReference type="GO" id="GO:0004672">
    <property type="term" value="F:protein kinase activity"/>
    <property type="evidence" value="ECO:0007669"/>
    <property type="project" value="InterPro"/>
</dbReference>
<feature type="region of interest" description="Disordered" evidence="1">
    <location>
        <begin position="96"/>
        <end position="115"/>
    </location>
</feature>
<dbReference type="Gramene" id="ONK56951">
    <property type="protein sequence ID" value="ONK56951"/>
    <property type="gene ID" value="A4U43_C10F15020"/>
</dbReference>
<dbReference type="Pfam" id="PF00069">
    <property type="entry name" value="Pkinase"/>
    <property type="match status" value="1"/>
</dbReference>
<dbReference type="SUPFAM" id="SSF56112">
    <property type="entry name" value="Protein kinase-like (PK-like)"/>
    <property type="match status" value="1"/>
</dbReference>
<gene>
    <name evidence="3" type="ORF">A4U43_C10F15020</name>
</gene>